<evidence type="ECO:0000259" key="1">
    <source>
        <dbReference type="Pfam" id="PF00534"/>
    </source>
</evidence>
<keyword evidence="2" id="KW-0808">Transferase</keyword>
<dbReference type="CDD" id="cd03811">
    <property type="entry name" value="GT4_GT28_WabH-like"/>
    <property type="match status" value="1"/>
</dbReference>
<protein>
    <submittedName>
        <fullName evidence="2">Glycogen synthase</fullName>
        <ecNumber evidence="2">2.4.1.11</ecNumber>
    </submittedName>
</protein>
<keyword evidence="2" id="KW-0328">Glycosyltransferase</keyword>
<dbReference type="PANTHER" id="PTHR12526:SF630">
    <property type="entry name" value="GLYCOSYLTRANSFERASE"/>
    <property type="match status" value="1"/>
</dbReference>
<dbReference type="SUPFAM" id="SSF53756">
    <property type="entry name" value="UDP-Glycosyltransferase/glycogen phosphorylase"/>
    <property type="match status" value="1"/>
</dbReference>
<proteinExistence type="predicted"/>
<organism evidence="2 3">
    <name type="scientific">Blautia obeum</name>
    <dbReference type="NCBI Taxonomy" id="40520"/>
    <lineage>
        <taxon>Bacteria</taxon>
        <taxon>Bacillati</taxon>
        <taxon>Bacillota</taxon>
        <taxon>Clostridia</taxon>
        <taxon>Lachnospirales</taxon>
        <taxon>Lachnospiraceae</taxon>
        <taxon>Blautia</taxon>
    </lineage>
</organism>
<dbReference type="EMBL" id="CZBP01000003">
    <property type="protein sequence ID" value="CUP70452.1"/>
    <property type="molecule type" value="Genomic_DNA"/>
</dbReference>
<gene>
    <name evidence="2" type="ORF">ERS852569_00469</name>
</gene>
<dbReference type="Gene3D" id="3.40.50.2000">
    <property type="entry name" value="Glycogen Phosphorylase B"/>
    <property type="match status" value="2"/>
</dbReference>
<reference evidence="2 3" key="1">
    <citation type="submission" date="2015-09" db="EMBL/GenBank/DDBJ databases">
        <authorList>
            <consortium name="Pathogen Informatics"/>
        </authorList>
    </citation>
    <scope>NUCLEOTIDE SEQUENCE [LARGE SCALE GENOMIC DNA]</scope>
    <source>
        <strain evidence="2 3">2789STDY5834957</strain>
    </source>
</reference>
<dbReference type="GO" id="GO:0004373">
    <property type="term" value="F:alpha-1,4-glucan glucosyltransferase (UDP-glucose donor) activity"/>
    <property type="evidence" value="ECO:0007669"/>
    <property type="project" value="UniProtKB-EC"/>
</dbReference>
<dbReference type="AlphaFoldDB" id="A0A174QAV9"/>
<dbReference type="InterPro" id="IPR001296">
    <property type="entry name" value="Glyco_trans_1"/>
</dbReference>
<dbReference type="EC" id="2.4.1.11" evidence="2"/>
<dbReference type="RefSeq" id="WP_055059388.1">
    <property type="nucleotide sequence ID" value="NZ_CZBP01000003.1"/>
</dbReference>
<accession>A0A174QAV9</accession>
<sequence length="393" mass="45448">MKKILFVMFSLNSGGAERALINLLSIIDKDRYEIDLLLFSKEGAFLKLVPEYVNIIETPTVLQYFYESHHCFSANRILAYGYKCMATLLSYARDRRVYYMKDYRWLTFYNRFIPKLQSQYDVAVSFISSETMFYIQDKVEAKKKIVFVHNDYKGMEYPEIYEKKYFAEMDVIATISDTCADILCQVFPECCNKICSIPNLVSSDAIRQYAILEEPEEFVHESCIKLLSVGRLTEQKGFDMAIEAASLLKKHNRNFKWIIIGNGEKEEDLKKLALKKNVEDCMLFIGLKDNPYIYMKCADIIVQTSRWEGKSVVLDEAKIIGTPIVTTDYPTAKDQIKDGKEGILVEMTPNGIASGIERLIDNVALKENIHKYLISHEYGNSKEIGRYYSMFDN</sequence>
<dbReference type="Pfam" id="PF00534">
    <property type="entry name" value="Glycos_transf_1"/>
    <property type="match status" value="1"/>
</dbReference>
<feature type="domain" description="Glycosyl transferase family 1" evidence="1">
    <location>
        <begin position="224"/>
        <end position="372"/>
    </location>
</feature>
<evidence type="ECO:0000313" key="3">
    <source>
        <dbReference type="Proteomes" id="UP000095762"/>
    </source>
</evidence>
<name>A0A174QAV9_9FIRM</name>
<dbReference type="PANTHER" id="PTHR12526">
    <property type="entry name" value="GLYCOSYLTRANSFERASE"/>
    <property type="match status" value="1"/>
</dbReference>
<dbReference type="Proteomes" id="UP000095762">
    <property type="component" value="Unassembled WGS sequence"/>
</dbReference>
<evidence type="ECO:0000313" key="2">
    <source>
        <dbReference type="EMBL" id="CUP70452.1"/>
    </source>
</evidence>